<accession>A0A511UXY6</accession>
<dbReference type="RefSeq" id="WP_146937774.1">
    <property type="nucleotide sequence ID" value="NZ_BJXW01000016.1"/>
</dbReference>
<comment type="similarity">
    <text evidence="2">Belongs to the DNA polymerase type-C family. DnaE subfamily.</text>
</comment>
<dbReference type="PANTHER" id="PTHR32294">
    <property type="entry name" value="DNA POLYMERASE III SUBUNIT ALPHA"/>
    <property type="match status" value="1"/>
</dbReference>
<proteinExistence type="inferred from homology"/>
<evidence type="ECO:0000256" key="2">
    <source>
        <dbReference type="ARBA" id="ARBA00009496"/>
    </source>
</evidence>
<dbReference type="InterPro" id="IPR004013">
    <property type="entry name" value="PHP_dom"/>
</dbReference>
<dbReference type="EC" id="2.7.7.7" evidence="3"/>
<evidence type="ECO:0000256" key="7">
    <source>
        <dbReference type="ARBA" id="ARBA00022705"/>
    </source>
</evidence>
<dbReference type="Pfam" id="PF01336">
    <property type="entry name" value="tRNA_anti-codon"/>
    <property type="match status" value="1"/>
</dbReference>
<dbReference type="SMART" id="SM00481">
    <property type="entry name" value="POLIIIAc"/>
    <property type="match status" value="1"/>
</dbReference>
<keyword evidence="6" id="KW-0548">Nucleotidyltransferase</keyword>
<dbReference type="Proteomes" id="UP000321491">
    <property type="component" value="Unassembled WGS sequence"/>
</dbReference>
<evidence type="ECO:0000313" key="12">
    <source>
        <dbReference type="EMBL" id="GEN31507.1"/>
    </source>
</evidence>
<organism evidence="12 13">
    <name type="scientific">Cerasibacillus quisquiliarum</name>
    <dbReference type="NCBI Taxonomy" id="227865"/>
    <lineage>
        <taxon>Bacteria</taxon>
        <taxon>Bacillati</taxon>
        <taxon>Bacillota</taxon>
        <taxon>Bacilli</taxon>
        <taxon>Bacillales</taxon>
        <taxon>Bacillaceae</taxon>
        <taxon>Cerasibacillus</taxon>
    </lineage>
</organism>
<dbReference type="OrthoDB" id="9803237at2"/>
<evidence type="ECO:0000256" key="9">
    <source>
        <dbReference type="ARBA" id="ARBA00025611"/>
    </source>
</evidence>
<comment type="function">
    <text evidence="9">DNA polymerase III is a complex, multichain enzyme responsible for most of the replicative synthesis in bacteria. This DNA polymerase also exhibits 3' to 5' exonuclease activity. The alpha chain is the DNA polymerase.</text>
</comment>
<dbReference type="PANTHER" id="PTHR32294:SF0">
    <property type="entry name" value="DNA POLYMERASE III SUBUNIT ALPHA"/>
    <property type="match status" value="1"/>
</dbReference>
<reference evidence="12 13" key="1">
    <citation type="submission" date="2019-07" db="EMBL/GenBank/DDBJ databases">
        <title>Whole genome shotgun sequence of Cerasibacillus quisquiliarum NBRC 102429.</title>
        <authorList>
            <person name="Hosoyama A."/>
            <person name="Uohara A."/>
            <person name="Ohji S."/>
            <person name="Ichikawa N."/>
        </authorList>
    </citation>
    <scope>NUCLEOTIDE SEQUENCE [LARGE SCALE GENOMIC DNA]</scope>
    <source>
        <strain evidence="12 13">NBRC 102429</strain>
    </source>
</reference>
<evidence type="ECO:0000256" key="10">
    <source>
        <dbReference type="ARBA" id="ARBA00049244"/>
    </source>
</evidence>
<keyword evidence="5" id="KW-0808">Transferase</keyword>
<dbReference type="NCBIfam" id="TIGR00594">
    <property type="entry name" value="polc"/>
    <property type="match status" value="1"/>
</dbReference>
<evidence type="ECO:0000256" key="3">
    <source>
        <dbReference type="ARBA" id="ARBA00012417"/>
    </source>
</evidence>
<dbReference type="GO" id="GO:0005737">
    <property type="term" value="C:cytoplasm"/>
    <property type="evidence" value="ECO:0007669"/>
    <property type="project" value="UniProtKB-SubCell"/>
</dbReference>
<evidence type="ECO:0000259" key="11">
    <source>
        <dbReference type="SMART" id="SM00481"/>
    </source>
</evidence>
<evidence type="ECO:0000256" key="4">
    <source>
        <dbReference type="ARBA" id="ARBA00019114"/>
    </source>
</evidence>
<dbReference type="AlphaFoldDB" id="A0A511UXY6"/>
<dbReference type="Gene3D" id="3.20.20.140">
    <property type="entry name" value="Metal-dependent hydrolases"/>
    <property type="match status" value="1"/>
</dbReference>
<dbReference type="SUPFAM" id="SSF89550">
    <property type="entry name" value="PHP domain-like"/>
    <property type="match status" value="1"/>
</dbReference>
<evidence type="ECO:0000256" key="8">
    <source>
        <dbReference type="ARBA" id="ARBA00022932"/>
    </source>
</evidence>
<dbReference type="Gene3D" id="1.10.10.1600">
    <property type="entry name" value="Bacterial DNA polymerase III alpha subunit, thumb domain"/>
    <property type="match status" value="1"/>
</dbReference>
<comment type="subcellular location">
    <subcellularLocation>
        <location evidence="1">Cytoplasm</location>
    </subcellularLocation>
</comment>
<dbReference type="InterPro" id="IPR029460">
    <property type="entry name" value="DNAPol_HHH"/>
</dbReference>
<evidence type="ECO:0000256" key="1">
    <source>
        <dbReference type="ARBA" id="ARBA00004496"/>
    </source>
</evidence>
<evidence type="ECO:0000313" key="13">
    <source>
        <dbReference type="Proteomes" id="UP000321491"/>
    </source>
</evidence>
<gene>
    <name evidence="12" type="primary">dnaE</name>
    <name evidence="12" type="ORF">CQU01_17450</name>
</gene>
<dbReference type="Pfam" id="PF17657">
    <property type="entry name" value="DNA_pol3_finger"/>
    <property type="match status" value="1"/>
</dbReference>
<dbReference type="GO" id="GO:0008408">
    <property type="term" value="F:3'-5' exonuclease activity"/>
    <property type="evidence" value="ECO:0007669"/>
    <property type="project" value="InterPro"/>
</dbReference>
<dbReference type="InterPro" id="IPR011708">
    <property type="entry name" value="DNA_pol3_alpha_NTPase_dom"/>
</dbReference>
<dbReference type="GO" id="GO:0006260">
    <property type="term" value="P:DNA replication"/>
    <property type="evidence" value="ECO:0007669"/>
    <property type="project" value="UniProtKB-KW"/>
</dbReference>
<comment type="caution">
    <text evidence="12">The sequence shown here is derived from an EMBL/GenBank/DDBJ whole genome shotgun (WGS) entry which is preliminary data.</text>
</comment>
<dbReference type="EMBL" id="BJXW01000016">
    <property type="protein sequence ID" value="GEN31507.1"/>
    <property type="molecule type" value="Genomic_DNA"/>
</dbReference>
<dbReference type="CDD" id="cd04485">
    <property type="entry name" value="DnaE_OBF"/>
    <property type="match status" value="1"/>
</dbReference>
<keyword evidence="7" id="KW-0235">DNA replication</keyword>
<dbReference type="NCBIfam" id="NF004226">
    <property type="entry name" value="PRK05673.1"/>
    <property type="match status" value="1"/>
</dbReference>
<dbReference type="Pfam" id="PF02811">
    <property type="entry name" value="PHP"/>
    <property type="match status" value="1"/>
</dbReference>
<dbReference type="InterPro" id="IPR016195">
    <property type="entry name" value="Pol/histidinol_Pase-like"/>
</dbReference>
<sequence>MTYTHLQIRSGYSLMNSIVSIDALIEQAKALNMNALALTDEQVLYGVVPFYQACEKAGIKPIIGMMIHVRTNERIEPCIVLAKNNQGYKHLIQLSSYIQLQEEKMITKDTLKQYTAHLIGILPAVHSSLREHLQLSTLDIALNTLQSWENLFQKNDFYIGVQDHGLQVEKSLNLVLKNLQETTHYQMVAIQDVRYIKATEAVSYSCFKAMKKGVKWRPSDMTRGERNRHLRSLVEMEQLFSDWSSVIEQTNTIVEKCHVRLDFNSRHLPSYPLPETINAKTYLRHLCEKQLPLKYRRVTDAVLNRLERELSVIDSMGFNDYFLIVWDFIKYAKQNGITVGPGRGSSAGSIVAYLLDITEVDPLKYDLLFERFLNPERISLPDIDVDFSDIRRDEVIEYVREKYGEDHVAQIITFGTFAPRSLIRELVKTLGIDRQDEQYILRYVTSAGGQSIREILRQNHDLVTYIEQSELLKMLFNIADKLEGLPRHVSTHAAGVVISDTALTEHVPVTLGPSKTYLTQYPMEELEAIGLLKFDFLGLRNLSLLERIITSIKQLTNRTVVLKQIPYNDEKTFHLLQSGLTNGIFQLESKGMKRVLRELKPTAFQDIIAVNALYRPGPMDFIPTYIKRKHGIEKTTYLHGDLEPILQSTYGVLIYQEQIIQILHRIAGYSLGEADLLRRAISKKDGTIIETERTAFINGCKKRGYSSKVAEELFDWIVKFSNYGFPKSHAVAYSKISYQLAYLKAHYPSVFFAEVLSSMANQEDKIQSYMKEMKQFNISILAPSINRSFISYTVENGHIRMGLAAIKGVGAQTVKEIIDARQGRPFQGLFDFCLRIPNHLLKRSLLEALIMAGAFDELHDNRASLLATLDQAMEQGELFKEFVDQPNLFPEQLKTEETYVAVNDFSPFKKLADEKELLGIYVSEHPFTRFRHHFRQKGFIVLDEAQQYLNQRHVKGVIIVESIRKIRTRRGDPMAFLTISDETEEMEAVVFPNVYRQISRWLTEEMVITITGKIEIRHNQYQWIVDSAQPVDLENIRPSARLFIKWSKGIGQDGAQMIRNVAKKYPGHTSVIIFHEELRKTYQLKHVTIHPTETCINELKRFFGPEAVVLKS</sequence>
<dbReference type="Gene3D" id="1.10.150.870">
    <property type="match status" value="1"/>
</dbReference>
<dbReference type="InterPro" id="IPR004805">
    <property type="entry name" value="DnaE2/DnaE/PolC"/>
</dbReference>
<dbReference type="GO" id="GO:0003887">
    <property type="term" value="F:DNA-directed DNA polymerase activity"/>
    <property type="evidence" value="ECO:0007669"/>
    <property type="project" value="UniProtKB-KW"/>
</dbReference>
<evidence type="ECO:0000256" key="5">
    <source>
        <dbReference type="ARBA" id="ARBA00022679"/>
    </source>
</evidence>
<keyword evidence="8" id="KW-0239">DNA-directed DNA polymerase</keyword>
<dbReference type="InterPro" id="IPR003141">
    <property type="entry name" value="Pol/His_phosphatase_N"/>
</dbReference>
<evidence type="ECO:0000256" key="6">
    <source>
        <dbReference type="ARBA" id="ARBA00022695"/>
    </source>
</evidence>
<keyword evidence="13" id="KW-1185">Reference proteome</keyword>
<comment type="catalytic activity">
    <reaction evidence="10">
        <text>DNA(n) + a 2'-deoxyribonucleoside 5'-triphosphate = DNA(n+1) + diphosphate</text>
        <dbReference type="Rhea" id="RHEA:22508"/>
        <dbReference type="Rhea" id="RHEA-COMP:17339"/>
        <dbReference type="Rhea" id="RHEA-COMP:17340"/>
        <dbReference type="ChEBI" id="CHEBI:33019"/>
        <dbReference type="ChEBI" id="CHEBI:61560"/>
        <dbReference type="ChEBI" id="CHEBI:173112"/>
        <dbReference type="EC" id="2.7.7.7"/>
    </reaction>
</comment>
<name>A0A511UXY6_9BACI</name>
<dbReference type="Pfam" id="PF07733">
    <property type="entry name" value="DNA_pol3_alpha"/>
    <property type="match status" value="1"/>
</dbReference>
<dbReference type="InterPro" id="IPR040982">
    <property type="entry name" value="DNA_pol3_finger"/>
</dbReference>
<dbReference type="GO" id="GO:0003676">
    <property type="term" value="F:nucleic acid binding"/>
    <property type="evidence" value="ECO:0007669"/>
    <property type="project" value="InterPro"/>
</dbReference>
<dbReference type="InterPro" id="IPR004365">
    <property type="entry name" value="NA-bd_OB_tRNA"/>
</dbReference>
<protein>
    <recommendedName>
        <fullName evidence="4">DNA polymerase III subunit alpha</fullName>
        <ecNumber evidence="3">2.7.7.7</ecNumber>
    </recommendedName>
</protein>
<dbReference type="Pfam" id="PF14579">
    <property type="entry name" value="HHH_6"/>
    <property type="match status" value="1"/>
</dbReference>
<dbReference type="InterPro" id="IPR041931">
    <property type="entry name" value="DNA_pol3_alpha_thumb_dom"/>
</dbReference>
<feature type="domain" description="Polymerase/histidinol phosphatase N-terminal" evidence="11">
    <location>
        <begin position="4"/>
        <end position="71"/>
    </location>
</feature>